<dbReference type="GO" id="GO:0005737">
    <property type="term" value="C:cytoplasm"/>
    <property type="evidence" value="ECO:0007669"/>
    <property type="project" value="UniProtKB-SubCell"/>
</dbReference>
<feature type="domain" description="C2H2-type" evidence="9">
    <location>
        <begin position="380"/>
        <end position="402"/>
    </location>
</feature>
<comment type="subunit">
    <text evidence="7">Associates with the 60S ribosomal subunit.</text>
</comment>
<dbReference type="STRING" id="869250.J4C2K5"/>
<organism evidence="10 11">
    <name type="scientific">Theileria orientalis strain Shintoku</name>
    <dbReference type="NCBI Taxonomy" id="869250"/>
    <lineage>
        <taxon>Eukaryota</taxon>
        <taxon>Sar</taxon>
        <taxon>Alveolata</taxon>
        <taxon>Apicomplexa</taxon>
        <taxon>Aconoidasida</taxon>
        <taxon>Piroplasmida</taxon>
        <taxon>Theileriidae</taxon>
        <taxon>Theileria</taxon>
    </lineage>
</organism>
<dbReference type="OMA" id="CYKNKVF"/>
<evidence type="ECO:0000256" key="2">
    <source>
        <dbReference type="ARBA" id="ARBA00004496"/>
    </source>
</evidence>
<dbReference type="GO" id="GO:0005634">
    <property type="term" value="C:nucleus"/>
    <property type="evidence" value="ECO:0007669"/>
    <property type="project" value="UniProtKB-SubCell"/>
</dbReference>
<dbReference type="PANTHER" id="PTHR10927:SF1">
    <property type="entry name" value="RIBOSOME MATURATION PROTEIN SBDS"/>
    <property type="match status" value="1"/>
</dbReference>
<feature type="region of interest" description="Disordered" evidence="8">
    <location>
        <begin position="209"/>
        <end position="252"/>
    </location>
</feature>
<keyword evidence="4" id="KW-0963">Cytoplasm</keyword>
<comment type="subcellular location">
    <subcellularLocation>
        <location evidence="2">Cytoplasm</location>
    </subcellularLocation>
    <subcellularLocation>
        <location evidence="1">Nucleus</location>
    </subcellularLocation>
</comment>
<dbReference type="Pfam" id="PF01172">
    <property type="entry name" value="SBDS_N"/>
    <property type="match status" value="1"/>
</dbReference>
<dbReference type="SUPFAM" id="SSF109728">
    <property type="entry name" value="Hypothetical protein AF0491, middle domain"/>
    <property type="match status" value="1"/>
</dbReference>
<evidence type="ECO:0000256" key="7">
    <source>
        <dbReference type="ARBA" id="ARBA00049708"/>
    </source>
</evidence>
<dbReference type="InterPro" id="IPR037188">
    <property type="entry name" value="Sdo1/SBDS_central_sf"/>
</dbReference>
<dbReference type="InterPro" id="IPR002140">
    <property type="entry name" value="Sdo1/SBDS"/>
</dbReference>
<dbReference type="GO" id="GO:0042256">
    <property type="term" value="P:cytosolic ribosome assembly"/>
    <property type="evidence" value="ECO:0007669"/>
    <property type="project" value="InterPro"/>
</dbReference>
<dbReference type="Gene3D" id="1.10.10.900">
    <property type="entry name" value="SBDS protein C-terminal domain, subdomain 1"/>
    <property type="match status" value="1"/>
</dbReference>
<dbReference type="InterPro" id="IPR036786">
    <property type="entry name" value="Ribosome_mat_SBDS_N_sf"/>
</dbReference>
<dbReference type="OrthoDB" id="10253092at2759"/>
<feature type="compositionally biased region" description="Polar residues" evidence="8">
    <location>
        <begin position="235"/>
        <end position="244"/>
    </location>
</feature>
<dbReference type="RefSeq" id="XP_009689152.1">
    <property type="nucleotide sequence ID" value="XM_009690857.1"/>
</dbReference>
<dbReference type="AlphaFoldDB" id="J4C2K5"/>
<dbReference type="GeneID" id="20713244"/>
<dbReference type="KEGG" id="tot:TOT_010000318"/>
<evidence type="ECO:0000256" key="3">
    <source>
        <dbReference type="ARBA" id="ARBA00007433"/>
    </source>
</evidence>
<accession>J4C2K5</accession>
<dbReference type="Gene3D" id="3.30.1250.10">
    <property type="entry name" value="Ribosome maturation protein SBDS, N-terminal domain"/>
    <property type="match status" value="1"/>
</dbReference>
<dbReference type="PROSITE" id="PS00028">
    <property type="entry name" value="ZINC_FINGER_C2H2_1"/>
    <property type="match status" value="1"/>
</dbReference>
<dbReference type="Pfam" id="PF09377">
    <property type="entry name" value="SBDS_domain_II"/>
    <property type="match status" value="1"/>
</dbReference>
<evidence type="ECO:0000259" key="9">
    <source>
        <dbReference type="PROSITE" id="PS00028"/>
    </source>
</evidence>
<dbReference type="InterPro" id="IPR039100">
    <property type="entry name" value="Sdo1/SBDS-like"/>
</dbReference>
<dbReference type="EMBL" id="AP011946">
    <property type="protein sequence ID" value="BAM38851.1"/>
    <property type="molecule type" value="Genomic_DNA"/>
</dbReference>
<dbReference type="eggNOG" id="KOG2917">
    <property type="taxonomic scope" value="Eukaryota"/>
</dbReference>
<name>J4C2K5_THEOR</name>
<dbReference type="VEuPathDB" id="PiroplasmaDB:TOT_010000318"/>
<dbReference type="InterPro" id="IPR013087">
    <property type="entry name" value="Znf_C2H2_type"/>
</dbReference>
<gene>
    <name evidence="10" type="ORF">TOT_010000318</name>
</gene>
<keyword evidence="5" id="KW-0690">Ribosome biogenesis</keyword>
<dbReference type="NCBIfam" id="TIGR00291">
    <property type="entry name" value="RNA_SBDS"/>
    <property type="match status" value="1"/>
</dbReference>
<keyword evidence="6" id="KW-0539">Nucleus</keyword>
<evidence type="ECO:0000313" key="11">
    <source>
        <dbReference type="Proteomes" id="UP000003786"/>
    </source>
</evidence>
<evidence type="ECO:0000256" key="1">
    <source>
        <dbReference type="ARBA" id="ARBA00004123"/>
    </source>
</evidence>
<evidence type="ECO:0000256" key="5">
    <source>
        <dbReference type="ARBA" id="ARBA00022517"/>
    </source>
</evidence>
<dbReference type="InterPro" id="IPR019783">
    <property type="entry name" value="SDO1/SBDS_N"/>
</dbReference>
<dbReference type="SUPFAM" id="SSF89895">
    <property type="entry name" value="FYSH domain"/>
    <property type="match status" value="1"/>
</dbReference>
<evidence type="ECO:0000313" key="10">
    <source>
        <dbReference type="EMBL" id="BAM38851.1"/>
    </source>
</evidence>
<proteinExistence type="inferred from homology"/>
<dbReference type="Proteomes" id="UP000003786">
    <property type="component" value="Chromosome 1"/>
</dbReference>
<keyword evidence="11" id="KW-1185">Reference proteome</keyword>
<reference evidence="10 11" key="1">
    <citation type="journal article" date="2012" name="MBio">
        <title>Comparative genome analysis of three eukaryotic parasites with differing abilities to transform leukocytes reveals key mediators of Theileria-induced leukocyte transformation.</title>
        <authorList>
            <person name="Hayashida K."/>
            <person name="Hara Y."/>
            <person name="Abe T."/>
            <person name="Yamasaki C."/>
            <person name="Toyoda A."/>
            <person name="Kosuge T."/>
            <person name="Suzuki Y."/>
            <person name="Sato Y."/>
            <person name="Kawashima S."/>
            <person name="Katayama T."/>
            <person name="Wakaguri H."/>
            <person name="Inoue N."/>
            <person name="Homma K."/>
            <person name="Tada-Umezaki M."/>
            <person name="Yagi Y."/>
            <person name="Fujii Y."/>
            <person name="Habara T."/>
            <person name="Kanehisa M."/>
            <person name="Watanabe H."/>
            <person name="Ito K."/>
            <person name="Gojobori T."/>
            <person name="Sugawara H."/>
            <person name="Imanishi T."/>
            <person name="Weir W."/>
            <person name="Gardner M."/>
            <person name="Pain A."/>
            <person name="Shiels B."/>
            <person name="Hattori M."/>
            <person name="Nene V."/>
            <person name="Sugimoto C."/>
        </authorList>
    </citation>
    <scope>NUCLEOTIDE SEQUENCE [LARGE SCALE GENOMIC DNA]</scope>
    <source>
        <strain evidence="10 11">Shintoku</strain>
    </source>
</reference>
<dbReference type="PANTHER" id="PTHR10927">
    <property type="entry name" value="RIBOSOME MATURATION PROTEIN SBDS"/>
    <property type="match status" value="1"/>
</dbReference>
<evidence type="ECO:0000256" key="4">
    <source>
        <dbReference type="ARBA" id="ARBA00022490"/>
    </source>
</evidence>
<comment type="similarity">
    <text evidence="3">Belongs to the SDO1/SBDS family.</text>
</comment>
<evidence type="ECO:0000256" key="6">
    <source>
        <dbReference type="ARBA" id="ARBA00023242"/>
    </source>
</evidence>
<protein>
    <recommendedName>
        <fullName evidence="9">C2H2-type domain-containing protein</fullName>
    </recommendedName>
</protein>
<evidence type="ECO:0000256" key="8">
    <source>
        <dbReference type="SAM" id="MobiDB-lite"/>
    </source>
</evidence>
<dbReference type="InterPro" id="IPR018978">
    <property type="entry name" value="SDO1/SBDS_central"/>
</dbReference>
<sequence>MCVLFQPICQVRFTNVATVRLKVHGERFEIACYKNKVVNWRSGVETDIQEVLQSPYIFTNISKGKLANNNQLMKAFNTTDINKITKQILDKGEFQVSSEERKQILESTFRDIVSILHELTVNPNTGRPLTRTLLENALKSSGFSVSLNEPPKKQALKAVNLLQKKYPESIARCKMRLQINFRLDQYEEVMDFFQNKDIIIEQNTINGSRNSSASCTPIRFDYPSKKSKKGEAEGDNSQESNGPASESGHAEDPKEKMEFILFLCQPSLFREIENFAMNRLEPSGTLQLIALNIKDSSNAPVSTPVRTKNRADNEESDELLLTKVDSLKLSQSDGVELDSDSNKEDLSCPNSQTCVDNVDVGEGAAKEDSADPSHASKRRCLNCNLEFEDNGFYRKHFKSDFHVFNSKRKLQGLAPISQEEYHHLHSNLL</sequence>